<dbReference type="EMBL" id="JAAGAX010000020">
    <property type="protein sequence ID" value="KAF2283159.1"/>
    <property type="molecule type" value="Genomic_DNA"/>
</dbReference>
<evidence type="ECO:0000256" key="4">
    <source>
        <dbReference type="ARBA" id="ARBA00022692"/>
    </source>
</evidence>
<accession>A0A6A6K6V7</accession>
<evidence type="ECO:0000256" key="5">
    <source>
        <dbReference type="ARBA" id="ARBA00022989"/>
    </source>
</evidence>
<evidence type="ECO:0000313" key="8">
    <source>
        <dbReference type="EMBL" id="KAF2283159.1"/>
    </source>
</evidence>
<feature type="transmembrane region" description="Helical" evidence="7">
    <location>
        <begin position="107"/>
        <end position="127"/>
    </location>
</feature>
<gene>
    <name evidence="8" type="ORF">GH714_043489</name>
</gene>
<feature type="transmembrane region" description="Helical" evidence="7">
    <location>
        <begin position="142"/>
        <end position="163"/>
    </location>
</feature>
<sequence>MPTLDGSISPAKLEGKRGAMLLCWILGSGSLLSWNSILTIEDYYGFLFLQYHPSSVLSLMYQPFAVVTLAVLTYDEAKINTRKRNLFGDMHFQLVSSGFGYIRKGGLGTFIGICAISGIFGFAGAFVQGGMIGDLSFMQAEFLQSFLAGLATSGTLISALRLITKAAFENSRGIRLIKLLPYLVV</sequence>
<comment type="caution">
    <text evidence="8">The sequence shown here is derived from an EMBL/GenBank/DDBJ whole genome shotgun (WGS) entry which is preliminary data.</text>
</comment>
<comment type="subcellular location">
    <subcellularLocation>
        <location evidence="1">Membrane</location>
        <topology evidence="1">Multi-pass membrane protein</topology>
    </subcellularLocation>
</comment>
<comment type="similarity">
    <text evidence="2">Belongs to the SLC29A/ENT transporter (TC 2.A.57) family.</text>
</comment>
<name>A0A6A6K6V7_HEVBR</name>
<dbReference type="Proteomes" id="UP000467840">
    <property type="component" value="Unassembled WGS sequence"/>
</dbReference>
<evidence type="ECO:0000256" key="1">
    <source>
        <dbReference type="ARBA" id="ARBA00004141"/>
    </source>
</evidence>
<dbReference type="PANTHER" id="PTHR10332">
    <property type="entry name" value="EQUILIBRATIVE NUCLEOSIDE TRANSPORTER"/>
    <property type="match status" value="1"/>
</dbReference>
<evidence type="ECO:0000256" key="7">
    <source>
        <dbReference type="SAM" id="Phobius"/>
    </source>
</evidence>
<reference evidence="8 9" key="1">
    <citation type="journal article" date="2020" name="Mol. Plant">
        <title>The Chromosome-Based Rubber Tree Genome Provides New Insights into Spurge Genome Evolution and Rubber Biosynthesis.</title>
        <authorList>
            <person name="Liu J."/>
            <person name="Shi C."/>
            <person name="Shi C.C."/>
            <person name="Li W."/>
            <person name="Zhang Q.J."/>
            <person name="Zhang Y."/>
            <person name="Li K."/>
            <person name="Lu H.F."/>
            <person name="Shi C."/>
            <person name="Zhu S.T."/>
            <person name="Xiao Z.Y."/>
            <person name="Nan H."/>
            <person name="Yue Y."/>
            <person name="Zhu X.G."/>
            <person name="Wu Y."/>
            <person name="Hong X.N."/>
            <person name="Fan G.Y."/>
            <person name="Tong Y."/>
            <person name="Zhang D."/>
            <person name="Mao C.L."/>
            <person name="Liu Y.L."/>
            <person name="Hao S.J."/>
            <person name="Liu W.Q."/>
            <person name="Lv M.Q."/>
            <person name="Zhang H.B."/>
            <person name="Liu Y."/>
            <person name="Hu-Tang G.R."/>
            <person name="Wang J.P."/>
            <person name="Wang J.H."/>
            <person name="Sun Y.H."/>
            <person name="Ni S.B."/>
            <person name="Chen W.B."/>
            <person name="Zhang X.C."/>
            <person name="Jiao Y.N."/>
            <person name="Eichler E.E."/>
            <person name="Li G.H."/>
            <person name="Liu X."/>
            <person name="Gao L.Z."/>
        </authorList>
    </citation>
    <scope>NUCLEOTIDE SEQUENCE [LARGE SCALE GENOMIC DNA]</scope>
    <source>
        <strain evidence="9">cv. GT1</strain>
        <tissue evidence="8">Leaf</tissue>
    </source>
</reference>
<keyword evidence="9" id="KW-1185">Reference proteome</keyword>
<evidence type="ECO:0000256" key="6">
    <source>
        <dbReference type="ARBA" id="ARBA00023136"/>
    </source>
</evidence>
<keyword evidence="3" id="KW-0813">Transport</keyword>
<feature type="transmembrane region" description="Helical" evidence="7">
    <location>
        <begin position="21"/>
        <end position="40"/>
    </location>
</feature>
<dbReference type="GO" id="GO:0005886">
    <property type="term" value="C:plasma membrane"/>
    <property type="evidence" value="ECO:0007669"/>
    <property type="project" value="TreeGrafter"/>
</dbReference>
<keyword evidence="5 7" id="KW-1133">Transmembrane helix</keyword>
<organism evidence="8 9">
    <name type="scientific">Hevea brasiliensis</name>
    <name type="common">Para rubber tree</name>
    <name type="synonym">Siphonia brasiliensis</name>
    <dbReference type="NCBI Taxonomy" id="3981"/>
    <lineage>
        <taxon>Eukaryota</taxon>
        <taxon>Viridiplantae</taxon>
        <taxon>Streptophyta</taxon>
        <taxon>Embryophyta</taxon>
        <taxon>Tracheophyta</taxon>
        <taxon>Spermatophyta</taxon>
        <taxon>Magnoliopsida</taxon>
        <taxon>eudicotyledons</taxon>
        <taxon>Gunneridae</taxon>
        <taxon>Pentapetalae</taxon>
        <taxon>rosids</taxon>
        <taxon>fabids</taxon>
        <taxon>Malpighiales</taxon>
        <taxon>Euphorbiaceae</taxon>
        <taxon>Crotonoideae</taxon>
        <taxon>Micrandreae</taxon>
        <taxon>Hevea</taxon>
    </lineage>
</organism>
<evidence type="ECO:0000313" key="9">
    <source>
        <dbReference type="Proteomes" id="UP000467840"/>
    </source>
</evidence>
<proteinExistence type="inferred from homology"/>
<dbReference type="GO" id="GO:0005337">
    <property type="term" value="F:nucleoside transmembrane transporter activity"/>
    <property type="evidence" value="ECO:0007669"/>
    <property type="project" value="InterPro"/>
</dbReference>
<evidence type="ECO:0000256" key="2">
    <source>
        <dbReference type="ARBA" id="ARBA00007965"/>
    </source>
</evidence>
<keyword evidence="6 7" id="KW-0472">Membrane</keyword>
<protein>
    <submittedName>
        <fullName evidence="8">Uncharacterized protein</fullName>
    </submittedName>
</protein>
<keyword evidence="4 7" id="KW-0812">Transmembrane</keyword>
<evidence type="ECO:0000256" key="3">
    <source>
        <dbReference type="ARBA" id="ARBA00022448"/>
    </source>
</evidence>
<dbReference type="AlphaFoldDB" id="A0A6A6K6V7"/>
<dbReference type="InterPro" id="IPR002259">
    <property type="entry name" value="Eqnu_transpt"/>
</dbReference>
<feature type="transmembrane region" description="Helical" evidence="7">
    <location>
        <begin position="52"/>
        <end position="74"/>
    </location>
</feature>
<dbReference type="PANTHER" id="PTHR10332:SF30">
    <property type="entry name" value="EQUILIBRATIVE NUCLEOTIDE TRANSPORTER 2"/>
    <property type="match status" value="1"/>
</dbReference>